<name>A0A1L9SQE8_9EURO</name>
<gene>
    <name evidence="1" type="ORF">ASPZODRAFT_61361</name>
</gene>
<sequence length="199" mass="22130">MLYQQGIGWVTRKAIGLATITLKIREAPSADDKTVYQIDIDQIVTGGIKGTSEARTTDWQERGHKDHIFGSVVGRSRLLRGSQGEDGKFRPNVQVQTELGGDGVDEAKIQKFLRGEILLDGSEGSGFLADDAGEDLGQGQGLFLQTWVVNQDAGWTAEQVWGFEIVNDQRHYTRRVVIVKNGKYQLARLVYSYQGSREE</sequence>
<dbReference type="PANTHER" id="PTHR38115:SF1">
    <property type="entry name" value="LIPOCALIN-LIKE DOMAIN-CONTAINING PROTEIN"/>
    <property type="match status" value="1"/>
</dbReference>
<proteinExistence type="predicted"/>
<dbReference type="Proteomes" id="UP000184188">
    <property type="component" value="Unassembled WGS sequence"/>
</dbReference>
<dbReference type="VEuPathDB" id="FungiDB:ASPZODRAFT_61361"/>
<organism evidence="1 2">
    <name type="scientific">Penicilliopsis zonata CBS 506.65</name>
    <dbReference type="NCBI Taxonomy" id="1073090"/>
    <lineage>
        <taxon>Eukaryota</taxon>
        <taxon>Fungi</taxon>
        <taxon>Dikarya</taxon>
        <taxon>Ascomycota</taxon>
        <taxon>Pezizomycotina</taxon>
        <taxon>Eurotiomycetes</taxon>
        <taxon>Eurotiomycetidae</taxon>
        <taxon>Eurotiales</taxon>
        <taxon>Aspergillaceae</taxon>
        <taxon>Penicilliopsis</taxon>
    </lineage>
</organism>
<dbReference type="EMBL" id="KV878338">
    <property type="protein sequence ID" value="OJJ49304.1"/>
    <property type="molecule type" value="Genomic_DNA"/>
</dbReference>
<dbReference type="AlphaFoldDB" id="A0A1L9SQE8"/>
<dbReference type="InterPro" id="IPR053037">
    <property type="entry name" value="Pericyclase_pydY-like"/>
</dbReference>
<dbReference type="GeneID" id="34615446"/>
<dbReference type="OrthoDB" id="425354at2759"/>
<reference evidence="2" key="1">
    <citation type="journal article" date="2017" name="Genome Biol.">
        <title>Comparative genomics reveals high biological diversity and specific adaptations in the industrially and medically important fungal genus Aspergillus.</title>
        <authorList>
            <person name="de Vries R.P."/>
            <person name="Riley R."/>
            <person name="Wiebenga A."/>
            <person name="Aguilar-Osorio G."/>
            <person name="Amillis S."/>
            <person name="Uchima C.A."/>
            <person name="Anderluh G."/>
            <person name="Asadollahi M."/>
            <person name="Askin M."/>
            <person name="Barry K."/>
            <person name="Battaglia E."/>
            <person name="Bayram O."/>
            <person name="Benocci T."/>
            <person name="Braus-Stromeyer S.A."/>
            <person name="Caldana C."/>
            <person name="Canovas D."/>
            <person name="Cerqueira G.C."/>
            <person name="Chen F."/>
            <person name="Chen W."/>
            <person name="Choi C."/>
            <person name="Clum A."/>
            <person name="Dos Santos R.A."/>
            <person name="Damasio A.R."/>
            <person name="Diallinas G."/>
            <person name="Emri T."/>
            <person name="Fekete E."/>
            <person name="Flipphi M."/>
            <person name="Freyberg S."/>
            <person name="Gallo A."/>
            <person name="Gournas C."/>
            <person name="Habgood R."/>
            <person name="Hainaut M."/>
            <person name="Harispe M.L."/>
            <person name="Henrissat B."/>
            <person name="Hilden K.S."/>
            <person name="Hope R."/>
            <person name="Hossain A."/>
            <person name="Karabika E."/>
            <person name="Karaffa L."/>
            <person name="Karanyi Z."/>
            <person name="Krasevec N."/>
            <person name="Kuo A."/>
            <person name="Kusch H."/>
            <person name="LaButti K."/>
            <person name="Lagendijk E.L."/>
            <person name="Lapidus A."/>
            <person name="Levasseur A."/>
            <person name="Lindquist E."/>
            <person name="Lipzen A."/>
            <person name="Logrieco A.F."/>
            <person name="MacCabe A."/>
            <person name="Maekelae M.R."/>
            <person name="Malavazi I."/>
            <person name="Melin P."/>
            <person name="Meyer V."/>
            <person name="Mielnichuk N."/>
            <person name="Miskei M."/>
            <person name="Molnar A.P."/>
            <person name="Mule G."/>
            <person name="Ngan C.Y."/>
            <person name="Orejas M."/>
            <person name="Orosz E."/>
            <person name="Ouedraogo J.P."/>
            <person name="Overkamp K.M."/>
            <person name="Park H.-S."/>
            <person name="Perrone G."/>
            <person name="Piumi F."/>
            <person name="Punt P.J."/>
            <person name="Ram A.F."/>
            <person name="Ramon A."/>
            <person name="Rauscher S."/>
            <person name="Record E."/>
            <person name="Riano-Pachon D.M."/>
            <person name="Robert V."/>
            <person name="Roehrig J."/>
            <person name="Ruller R."/>
            <person name="Salamov A."/>
            <person name="Salih N.S."/>
            <person name="Samson R.A."/>
            <person name="Sandor E."/>
            <person name="Sanguinetti M."/>
            <person name="Schuetze T."/>
            <person name="Sepcic K."/>
            <person name="Shelest E."/>
            <person name="Sherlock G."/>
            <person name="Sophianopoulou V."/>
            <person name="Squina F.M."/>
            <person name="Sun H."/>
            <person name="Susca A."/>
            <person name="Todd R.B."/>
            <person name="Tsang A."/>
            <person name="Unkles S.E."/>
            <person name="van de Wiele N."/>
            <person name="van Rossen-Uffink D."/>
            <person name="Oliveira J.V."/>
            <person name="Vesth T.C."/>
            <person name="Visser J."/>
            <person name="Yu J.-H."/>
            <person name="Zhou M."/>
            <person name="Andersen M.R."/>
            <person name="Archer D.B."/>
            <person name="Baker S.E."/>
            <person name="Benoit I."/>
            <person name="Brakhage A.A."/>
            <person name="Braus G.H."/>
            <person name="Fischer R."/>
            <person name="Frisvad J.C."/>
            <person name="Goldman G.H."/>
            <person name="Houbraken J."/>
            <person name="Oakley B."/>
            <person name="Pocsi I."/>
            <person name="Scazzocchio C."/>
            <person name="Seiboth B."/>
            <person name="vanKuyk P.A."/>
            <person name="Wortman J."/>
            <person name="Dyer P.S."/>
            <person name="Grigoriev I.V."/>
        </authorList>
    </citation>
    <scope>NUCLEOTIDE SEQUENCE [LARGE SCALE GENOMIC DNA]</scope>
    <source>
        <strain evidence="2">CBS 506.65</strain>
    </source>
</reference>
<keyword evidence="2" id="KW-1185">Reference proteome</keyword>
<dbReference type="PANTHER" id="PTHR38115">
    <property type="entry name" value="LIPOCALIN-LIKE DOMAIN-CONTAINING PROTEIN"/>
    <property type="match status" value="1"/>
</dbReference>
<evidence type="ECO:0000313" key="2">
    <source>
        <dbReference type="Proteomes" id="UP000184188"/>
    </source>
</evidence>
<evidence type="ECO:0000313" key="1">
    <source>
        <dbReference type="EMBL" id="OJJ49304.1"/>
    </source>
</evidence>
<dbReference type="RefSeq" id="XP_022583814.1">
    <property type="nucleotide sequence ID" value="XM_022728982.1"/>
</dbReference>
<protein>
    <submittedName>
        <fullName evidence="1">Uncharacterized protein</fullName>
    </submittedName>
</protein>
<accession>A0A1L9SQE8</accession>